<keyword evidence="3" id="KW-1185">Reference proteome</keyword>
<gene>
    <name evidence="2" type="ORF">CGZ90_15425</name>
</gene>
<proteinExistence type="predicted"/>
<evidence type="ECO:0000313" key="3">
    <source>
        <dbReference type="Proteomes" id="UP000215059"/>
    </source>
</evidence>
<dbReference type="OrthoDB" id="9789812at2"/>
<protein>
    <recommendedName>
        <fullName evidence="1">B3/B4 tRNA-binding domain-containing protein</fullName>
    </recommendedName>
</protein>
<dbReference type="SUPFAM" id="SSF56037">
    <property type="entry name" value="PheT/TilS domain"/>
    <property type="match status" value="1"/>
</dbReference>
<dbReference type="Pfam" id="PF03483">
    <property type="entry name" value="B3_4"/>
    <property type="match status" value="1"/>
</dbReference>
<dbReference type="EMBL" id="NOII01000010">
    <property type="protein sequence ID" value="OYD56941.1"/>
    <property type="molecule type" value="Genomic_DNA"/>
</dbReference>
<dbReference type="GO" id="GO:0004826">
    <property type="term" value="F:phenylalanine-tRNA ligase activity"/>
    <property type="evidence" value="ECO:0007669"/>
    <property type="project" value="InterPro"/>
</dbReference>
<dbReference type="SMART" id="SM00873">
    <property type="entry name" value="B3_4"/>
    <property type="match status" value="1"/>
</dbReference>
<reference evidence="2 3" key="1">
    <citation type="submission" date="2017-07" db="EMBL/GenBank/DDBJ databases">
        <title>Fictibacillus sp. nov. GDSW-R2A3 Genome sequencing and assembly.</title>
        <authorList>
            <person name="Mayilraj S."/>
        </authorList>
    </citation>
    <scope>NUCLEOTIDE SEQUENCE [LARGE SCALE GENOMIC DNA]</scope>
    <source>
        <strain evidence="2 3">GDSW-R2A3</strain>
    </source>
</reference>
<accession>A0A235F6L0</accession>
<dbReference type="Proteomes" id="UP000215059">
    <property type="component" value="Unassembled WGS sequence"/>
</dbReference>
<dbReference type="PANTHER" id="PTHR39209">
    <property type="match status" value="1"/>
</dbReference>
<evidence type="ECO:0000313" key="2">
    <source>
        <dbReference type="EMBL" id="OYD56941.1"/>
    </source>
</evidence>
<dbReference type="InterPro" id="IPR005146">
    <property type="entry name" value="B3/B4_tRNA-bd"/>
</dbReference>
<feature type="domain" description="B3/B4 tRNA-binding" evidence="1">
    <location>
        <begin position="61"/>
        <end position="211"/>
    </location>
</feature>
<dbReference type="AlphaFoldDB" id="A0A235F6L0"/>
<evidence type="ECO:0000259" key="1">
    <source>
        <dbReference type="SMART" id="SM00873"/>
    </source>
</evidence>
<dbReference type="Gene3D" id="3.50.40.10">
    <property type="entry name" value="Phenylalanyl-trna Synthetase, Chain B, domain 3"/>
    <property type="match status" value="1"/>
</dbReference>
<organism evidence="2 3">
    <name type="scientific">Fictibacillus aquaticus</name>
    <dbReference type="NCBI Taxonomy" id="2021314"/>
    <lineage>
        <taxon>Bacteria</taxon>
        <taxon>Bacillati</taxon>
        <taxon>Bacillota</taxon>
        <taxon>Bacilli</taxon>
        <taxon>Bacillales</taxon>
        <taxon>Fictibacillaceae</taxon>
        <taxon>Fictibacillus</taxon>
    </lineage>
</organism>
<comment type="caution">
    <text evidence="2">The sequence shown here is derived from an EMBL/GenBank/DDBJ whole genome shotgun (WGS) entry which is preliminary data.</text>
</comment>
<dbReference type="PANTHER" id="PTHR39209:SF2">
    <property type="entry name" value="CYTOPLASMIC PROTEIN"/>
    <property type="match status" value="1"/>
</dbReference>
<name>A0A235F6L0_9BACL</name>
<dbReference type="GO" id="GO:0003723">
    <property type="term" value="F:RNA binding"/>
    <property type="evidence" value="ECO:0007669"/>
    <property type="project" value="InterPro"/>
</dbReference>
<sequence>MKKGTISPDIKQLVPGFKIGFITYHHIAVGDSPQMIKGRFQLFTESIRLEEKQPSDWPYIQEYRAVFKALGMDPSRYRPASEALIRRVLSGKDLGSVNSAVDVNNFFSLRHALPLGIYDAANIKGEVTIKLGTAEDEYEGLNGRLMNMEGKLISCDEQGAFGSPVVDSKRTMMTDQATDALHIIYLPPSLDQEPSQELLLSIAKMFTQVHGGDYTIDLCT</sequence>
<dbReference type="InterPro" id="IPR020825">
    <property type="entry name" value="Phe-tRNA_synthase-like_B3/B4"/>
</dbReference>
<dbReference type="RefSeq" id="WP_094253430.1">
    <property type="nucleotide sequence ID" value="NZ_JBHLXL010000001.1"/>
</dbReference>